<protein>
    <submittedName>
        <fullName evidence="1">Uncharacterized protein</fullName>
    </submittedName>
</protein>
<evidence type="ECO:0000313" key="1">
    <source>
        <dbReference type="EMBL" id="NYE83876.1"/>
    </source>
</evidence>
<reference evidence="1 2" key="1">
    <citation type="submission" date="2020-07" db="EMBL/GenBank/DDBJ databases">
        <title>Genomic Encyclopedia of Type Strains, Phase IV (KMG-V): Genome sequencing to study the core and pangenomes of soil and plant-associated prokaryotes.</title>
        <authorList>
            <person name="Whitman W."/>
        </authorList>
    </citation>
    <scope>NUCLEOTIDE SEQUENCE [LARGE SCALE GENOMIC DNA]</scope>
    <source>
        <strain evidence="1 2">SAS40</strain>
    </source>
</reference>
<comment type="caution">
    <text evidence="1">The sequence shown here is derived from an EMBL/GenBank/DDBJ whole genome shotgun (WGS) entry which is preliminary data.</text>
</comment>
<gene>
    <name evidence="1" type="ORF">FHW18_003147</name>
</gene>
<keyword evidence="2" id="KW-1185">Reference proteome</keyword>
<sequence length="117" mass="12526">MWGALAVSAQLLVVPPGWAGEGDVLGPAPSSRATLDRFDDADVNARRDAMDTAAVTFPMEILESRGGYVKVKDGAGTDMWLRSSQLRIRRDVPATVCVASNRPHYQASTPGIARDCP</sequence>
<evidence type="ECO:0000313" key="2">
    <source>
        <dbReference type="Proteomes" id="UP000542125"/>
    </source>
</evidence>
<dbReference type="AlphaFoldDB" id="A0A7Y9IVJ6"/>
<name>A0A7Y9IVJ6_9BURK</name>
<dbReference type="Proteomes" id="UP000542125">
    <property type="component" value="Unassembled WGS sequence"/>
</dbReference>
<proteinExistence type="predicted"/>
<dbReference type="RefSeq" id="WP_179587637.1">
    <property type="nucleotide sequence ID" value="NZ_JACBYR010000001.1"/>
</dbReference>
<organism evidence="1 2">
    <name type="scientific">Pigmentiphaga litoralis</name>
    <dbReference type="NCBI Taxonomy" id="516702"/>
    <lineage>
        <taxon>Bacteria</taxon>
        <taxon>Pseudomonadati</taxon>
        <taxon>Pseudomonadota</taxon>
        <taxon>Betaproteobacteria</taxon>
        <taxon>Burkholderiales</taxon>
        <taxon>Alcaligenaceae</taxon>
        <taxon>Pigmentiphaga</taxon>
    </lineage>
</organism>
<dbReference type="EMBL" id="JACBYR010000001">
    <property type="protein sequence ID" value="NYE83876.1"/>
    <property type="molecule type" value="Genomic_DNA"/>
</dbReference>
<accession>A0A7Y9IVJ6</accession>